<dbReference type="EMBL" id="PYSW02000004">
    <property type="protein sequence ID" value="KAG2392835.1"/>
    <property type="molecule type" value="Genomic_DNA"/>
</dbReference>
<evidence type="ECO:0000259" key="4">
    <source>
        <dbReference type="SMART" id="SM00657"/>
    </source>
</evidence>
<evidence type="ECO:0000256" key="1">
    <source>
        <dbReference type="ARBA" id="ARBA00004123"/>
    </source>
</evidence>
<name>A0AA88H0X5_NAELO</name>
<reference evidence="5 6" key="1">
    <citation type="journal article" date="2018" name="BMC Genomics">
        <title>The genome of Naegleria lovaniensis, the basis for a comparative approach to unravel pathogenicity factors of the human pathogenic amoeba N. fowleri.</title>
        <authorList>
            <person name="Liechti N."/>
            <person name="Schurch N."/>
            <person name="Bruggmann R."/>
            <person name="Wittwer M."/>
        </authorList>
    </citation>
    <scope>NUCLEOTIDE SEQUENCE [LARGE SCALE GENOMIC DNA]</scope>
    <source>
        <strain evidence="5 6">ATCC 30569</strain>
    </source>
</reference>
<dbReference type="InterPro" id="IPR010997">
    <property type="entry name" value="HRDC-like_sf"/>
</dbReference>
<dbReference type="Gene3D" id="1.20.1250.40">
    <property type="match status" value="1"/>
</dbReference>
<keyword evidence="2" id="KW-0539">Nucleus</keyword>
<proteinExistence type="inferred from homology"/>
<dbReference type="PANTHER" id="PTHR21297">
    <property type="entry name" value="DNA-DIRECTED RNA POLYMERASE II"/>
    <property type="match status" value="1"/>
</dbReference>
<dbReference type="GO" id="GO:0005634">
    <property type="term" value="C:nucleus"/>
    <property type="evidence" value="ECO:0007669"/>
    <property type="project" value="UniProtKB-SubCell"/>
</dbReference>
<evidence type="ECO:0000313" key="5">
    <source>
        <dbReference type="EMBL" id="KAG2392835.1"/>
    </source>
</evidence>
<evidence type="ECO:0000313" key="6">
    <source>
        <dbReference type="Proteomes" id="UP000816034"/>
    </source>
</evidence>
<dbReference type="Pfam" id="PF03874">
    <property type="entry name" value="RNA_pol_Rpb4"/>
    <property type="match status" value="1"/>
</dbReference>
<dbReference type="RefSeq" id="XP_044554729.1">
    <property type="nucleotide sequence ID" value="XM_044687229.1"/>
</dbReference>
<comment type="caution">
    <text evidence="5">The sequence shown here is derived from an EMBL/GenBank/DDBJ whole genome shotgun (WGS) entry which is preliminary data.</text>
</comment>
<gene>
    <name evidence="5" type="ORF">C9374_011560</name>
</gene>
<dbReference type="InterPro" id="IPR038324">
    <property type="entry name" value="Rpb4/RPC9_sf"/>
</dbReference>
<dbReference type="InterPro" id="IPR045222">
    <property type="entry name" value="Rpb4-like"/>
</dbReference>
<dbReference type="SMART" id="SM00657">
    <property type="entry name" value="RPOL4c"/>
    <property type="match status" value="1"/>
</dbReference>
<evidence type="ECO:0000256" key="2">
    <source>
        <dbReference type="ARBA" id="ARBA00023242"/>
    </source>
</evidence>
<dbReference type="GO" id="GO:0000166">
    <property type="term" value="F:nucleotide binding"/>
    <property type="evidence" value="ECO:0007669"/>
    <property type="project" value="InterPro"/>
</dbReference>
<dbReference type="AlphaFoldDB" id="A0AA88H0X5"/>
<dbReference type="Proteomes" id="UP000816034">
    <property type="component" value="Unassembled WGS sequence"/>
</dbReference>
<dbReference type="GeneID" id="68104014"/>
<comment type="similarity">
    <text evidence="3">Belongs to the eukaryotic RPB4 RNA polymerase subunit family.</text>
</comment>
<accession>A0AA88H0X5</accession>
<dbReference type="InterPro" id="IPR005574">
    <property type="entry name" value="Rpb4/RPC9"/>
</dbReference>
<organism evidence="5 6">
    <name type="scientific">Naegleria lovaniensis</name>
    <name type="common">Amoeba</name>
    <dbReference type="NCBI Taxonomy" id="51637"/>
    <lineage>
        <taxon>Eukaryota</taxon>
        <taxon>Discoba</taxon>
        <taxon>Heterolobosea</taxon>
        <taxon>Tetramitia</taxon>
        <taxon>Eutetramitia</taxon>
        <taxon>Vahlkampfiidae</taxon>
        <taxon>Naegleria</taxon>
    </lineage>
</organism>
<keyword evidence="6" id="KW-1185">Reference proteome</keyword>
<comment type="subcellular location">
    <subcellularLocation>
        <location evidence="1">Nucleus</location>
    </subcellularLocation>
</comment>
<evidence type="ECO:0000256" key="3">
    <source>
        <dbReference type="ARBA" id="ARBA00025724"/>
    </source>
</evidence>
<dbReference type="SUPFAM" id="SSF47819">
    <property type="entry name" value="HRDC-like"/>
    <property type="match status" value="1"/>
</dbReference>
<dbReference type="GO" id="GO:0030880">
    <property type="term" value="C:RNA polymerase complex"/>
    <property type="evidence" value="ECO:0007669"/>
    <property type="project" value="InterPro"/>
</dbReference>
<sequence length="138" mass="15767">MEDTEDAERLELGDFKDKTCLTISEVAHILQRKKEELEKEQSDFINDIFDKSISYSKRFGGGLSYESALDIKTTLARQTLALKDSQDRKKLVSFQIAQLANLMPGDAEEAITLIPSLRVFDESEIEKILKDMETRKGY</sequence>
<dbReference type="GO" id="GO:0006352">
    <property type="term" value="P:DNA-templated transcription initiation"/>
    <property type="evidence" value="ECO:0007669"/>
    <property type="project" value="InterPro"/>
</dbReference>
<feature type="domain" description="RNA polymerase Rpb4/RPC9 core" evidence="4">
    <location>
        <begin position="13"/>
        <end position="138"/>
    </location>
</feature>
<protein>
    <recommendedName>
        <fullName evidence="4">RNA polymerase Rpb4/RPC9 core domain-containing protein</fullName>
    </recommendedName>
</protein>
<dbReference type="InterPro" id="IPR006590">
    <property type="entry name" value="RNA_pol_Rpb4/RPC9_core"/>
</dbReference>